<accession>A0A8X8W6K2</accession>
<proteinExistence type="predicted"/>
<evidence type="ECO:0000259" key="2">
    <source>
        <dbReference type="Pfam" id="PF07727"/>
    </source>
</evidence>
<protein>
    <recommendedName>
        <fullName evidence="2">Reverse transcriptase Ty1/copia-type domain-containing protein</fullName>
    </recommendedName>
</protein>
<dbReference type="EMBL" id="PNBA02000020">
    <property type="protein sequence ID" value="KAG6388975.1"/>
    <property type="molecule type" value="Genomic_DNA"/>
</dbReference>
<evidence type="ECO:0000313" key="4">
    <source>
        <dbReference type="Proteomes" id="UP000298416"/>
    </source>
</evidence>
<organism evidence="3">
    <name type="scientific">Salvia splendens</name>
    <name type="common">Scarlet sage</name>
    <dbReference type="NCBI Taxonomy" id="180675"/>
    <lineage>
        <taxon>Eukaryota</taxon>
        <taxon>Viridiplantae</taxon>
        <taxon>Streptophyta</taxon>
        <taxon>Embryophyta</taxon>
        <taxon>Tracheophyta</taxon>
        <taxon>Spermatophyta</taxon>
        <taxon>Magnoliopsida</taxon>
        <taxon>eudicotyledons</taxon>
        <taxon>Gunneridae</taxon>
        <taxon>Pentapetalae</taxon>
        <taxon>asterids</taxon>
        <taxon>lamiids</taxon>
        <taxon>Lamiales</taxon>
        <taxon>Lamiaceae</taxon>
        <taxon>Nepetoideae</taxon>
        <taxon>Mentheae</taxon>
        <taxon>Salviinae</taxon>
        <taxon>Salvia</taxon>
        <taxon>Salvia subgen. Calosphace</taxon>
        <taxon>core Calosphace</taxon>
    </lineage>
</organism>
<name>A0A8X8W6K2_SALSN</name>
<reference evidence="3" key="2">
    <citation type="submission" date="2020-08" db="EMBL/GenBank/DDBJ databases">
        <title>Plant Genome Project.</title>
        <authorList>
            <person name="Zhang R.-G."/>
        </authorList>
    </citation>
    <scope>NUCLEOTIDE SEQUENCE</scope>
    <source>
        <strain evidence="3">Huo1</strain>
        <tissue evidence="3">Leaf</tissue>
    </source>
</reference>
<dbReference type="CDD" id="cd09272">
    <property type="entry name" value="RNase_HI_RT_Ty1"/>
    <property type="match status" value="1"/>
</dbReference>
<sequence>MASAEAVSCLRDSGCSGCETVASVRRQVRRDSRRACLVVAALRVIGVEGGGRSRRHLPRVSAERKKGVEDLLGFGLQQSASDHSFFFKSDARGFFGIMVYVDDILVATTDPQVTENFKEFPSQHFKFKDLGTPKYFLGIEIARNKKGIQISQRKYAMDLINDAGLLGCKPSSVHMDPMKKLQLDSGSPLEEPSKYRRLIGRLLYLCITRPDITFAVHKLSHGLFFSSSSKPTLSIFSDADWAACLDTRKSMTGYCLFLGNSLISWKAKKQNTISRSSAEAEYHSSQHESEVDKLK</sequence>
<keyword evidence="4" id="KW-1185">Reference proteome</keyword>
<dbReference type="AlphaFoldDB" id="A0A8X8W6K2"/>
<feature type="region of interest" description="Disordered" evidence="1">
    <location>
        <begin position="276"/>
        <end position="295"/>
    </location>
</feature>
<reference evidence="3" key="1">
    <citation type="submission" date="2018-01" db="EMBL/GenBank/DDBJ databases">
        <authorList>
            <person name="Mao J.F."/>
        </authorList>
    </citation>
    <scope>NUCLEOTIDE SEQUENCE</scope>
    <source>
        <strain evidence="3">Huo1</strain>
        <tissue evidence="3">Leaf</tissue>
    </source>
</reference>
<evidence type="ECO:0000313" key="3">
    <source>
        <dbReference type="EMBL" id="KAG6388975.1"/>
    </source>
</evidence>
<dbReference type="PANTHER" id="PTHR11439">
    <property type="entry name" value="GAG-POL-RELATED RETROTRANSPOSON"/>
    <property type="match status" value="1"/>
</dbReference>
<dbReference type="InterPro" id="IPR013103">
    <property type="entry name" value="RVT_2"/>
</dbReference>
<dbReference type="InterPro" id="IPR043502">
    <property type="entry name" value="DNA/RNA_pol_sf"/>
</dbReference>
<dbReference type="Pfam" id="PF07727">
    <property type="entry name" value="RVT_2"/>
    <property type="match status" value="1"/>
</dbReference>
<dbReference type="PANTHER" id="PTHR11439:SF470">
    <property type="entry name" value="CYSTEINE-RICH RLK (RECEPTOR-LIKE PROTEIN KINASE) 8"/>
    <property type="match status" value="1"/>
</dbReference>
<feature type="domain" description="Reverse transcriptase Ty1/copia-type" evidence="2">
    <location>
        <begin position="73"/>
        <end position="174"/>
    </location>
</feature>
<gene>
    <name evidence="3" type="ORF">SASPL_150412</name>
</gene>
<dbReference type="SUPFAM" id="SSF56672">
    <property type="entry name" value="DNA/RNA polymerases"/>
    <property type="match status" value="1"/>
</dbReference>
<dbReference type="Proteomes" id="UP000298416">
    <property type="component" value="Unassembled WGS sequence"/>
</dbReference>
<feature type="compositionally biased region" description="Basic and acidic residues" evidence="1">
    <location>
        <begin position="278"/>
        <end position="295"/>
    </location>
</feature>
<evidence type="ECO:0000256" key="1">
    <source>
        <dbReference type="SAM" id="MobiDB-lite"/>
    </source>
</evidence>
<comment type="caution">
    <text evidence="3">The sequence shown here is derived from an EMBL/GenBank/DDBJ whole genome shotgun (WGS) entry which is preliminary data.</text>
</comment>